<dbReference type="InterPro" id="IPR002104">
    <property type="entry name" value="Integrase_catalytic"/>
</dbReference>
<dbReference type="Proteomes" id="UP000176244">
    <property type="component" value="Unassembled WGS sequence"/>
</dbReference>
<keyword evidence="4" id="KW-0963">Cytoplasm</keyword>
<organism evidence="14 15">
    <name type="scientific">Acetobacterium wieringae</name>
    <dbReference type="NCBI Taxonomy" id="52694"/>
    <lineage>
        <taxon>Bacteria</taxon>
        <taxon>Bacillati</taxon>
        <taxon>Bacillota</taxon>
        <taxon>Clostridia</taxon>
        <taxon>Eubacteriales</taxon>
        <taxon>Eubacteriaceae</taxon>
        <taxon>Acetobacterium</taxon>
    </lineage>
</organism>
<dbReference type="PROSITE" id="PS51900">
    <property type="entry name" value="CB"/>
    <property type="match status" value="1"/>
</dbReference>
<evidence type="ECO:0000256" key="5">
    <source>
        <dbReference type="ARBA" id="ARBA00022618"/>
    </source>
</evidence>
<dbReference type="EMBL" id="LKEU01000016">
    <property type="protein sequence ID" value="OFV71731.1"/>
    <property type="molecule type" value="Genomic_DNA"/>
</dbReference>
<comment type="similarity">
    <text evidence="3">Belongs to the 'phage' integrase family.</text>
</comment>
<dbReference type="InterPro" id="IPR004107">
    <property type="entry name" value="Integrase_SAM-like_N"/>
</dbReference>
<evidence type="ECO:0000256" key="2">
    <source>
        <dbReference type="ARBA" id="ARBA00004496"/>
    </source>
</evidence>
<evidence type="ECO:0000256" key="1">
    <source>
        <dbReference type="ARBA" id="ARBA00003283"/>
    </source>
</evidence>
<gene>
    <name evidence="14" type="primary">xerC_1</name>
    <name evidence="14" type="ORF">ACWI_07810</name>
</gene>
<evidence type="ECO:0000256" key="3">
    <source>
        <dbReference type="ARBA" id="ARBA00008857"/>
    </source>
</evidence>
<dbReference type="GO" id="GO:0007059">
    <property type="term" value="P:chromosome segregation"/>
    <property type="evidence" value="ECO:0007669"/>
    <property type="project" value="UniProtKB-KW"/>
</dbReference>
<proteinExistence type="inferred from homology"/>
<keyword evidence="6" id="KW-0159">Chromosome partition</keyword>
<dbReference type="OrthoDB" id="9801717at2"/>
<evidence type="ECO:0000256" key="6">
    <source>
        <dbReference type="ARBA" id="ARBA00022829"/>
    </source>
</evidence>
<dbReference type="InterPro" id="IPR013762">
    <property type="entry name" value="Integrase-like_cat_sf"/>
</dbReference>
<dbReference type="PROSITE" id="PS51898">
    <property type="entry name" value="TYR_RECOMBINASE"/>
    <property type="match status" value="1"/>
</dbReference>
<evidence type="ECO:0000256" key="7">
    <source>
        <dbReference type="ARBA" id="ARBA00022908"/>
    </source>
</evidence>
<dbReference type="InterPro" id="IPR010998">
    <property type="entry name" value="Integrase_recombinase_N"/>
</dbReference>
<feature type="domain" description="Core-binding (CB)" evidence="13">
    <location>
        <begin position="1"/>
        <end position="88"/>
    </location>
</feature>
<name>A0A1F2PLX4_9FIRM</name>
<evidence type="ECO:0000256" key="4">
    <source>
        <dbReference type="ARBA" id="ARBA00022490"/>
    </source>
</evidence>
<evidence type="ECO:0000259" key="12">
    <source>
        <dbReference type="PROSITE" id="PS51898"/>
    </source>
</evidence>
<keyword evidence="10" id="KW-0131">Cell cycle</keyword>
<dbReference type="STRING" id="52694.ACWI_07810"/>
<dbReference type="PANTHER" id="PTHR30349">
    <property type="entry name" value="PHAGE INTEGRASE-RELATED"/>
    <property type="match status" value="1"/>
</dbReference>
<sequence>MLLKKAIETYLDYLKAKERSKETIRGYGQELNALSLFIEQEHNGAVYLDDIELKDLEGYLTRQKEKGSSAKTRSRQVSILRSFYAFLFKRDLVEKDISQKLESISYQEKERTHLTPEEMETLIENIDHPLVKTATITMANTGLRISELCKLTLNDVDFKKNLIQVRLECYHKSAVPNCKEMR</sequence>
<dbReference type="Pfam" id="PF00589">
    <property type="entry name" value="Phage_integrase"/>
    <property type="match status" value="1"/>
</dbReference>
<evidence type="ECO:0000256" key="8">
    <source>
        <dbReference type="ARBA" id="ARBA00023125"/>
    </source>
</evidence>
<accession>A0A1F2PLX4</accession>
<dbReference type="GO" id="GO:0003677">
    <property type="term" value="F:DNA binding"/>
    <property type="evidence" value="ECO:0007669"/>
    <property type="project" value="UniProtKB-UniRule"/>
</dbReference>
<keyword evidence="7" id="KW-0229">DNA integration</keyword>
<reference evidence="14 15" key="1">
    <citation type="submission" date="2015-09" db="EMBL/GenBank/DDBJ databases">
        <title>Genome sequence of Acetobacterium wieringae DSM 1911.</title>
        <authorList>
            <person name="Poehlein A."/>
            <person name="Bengelsdorf F.R."/>
            <person name="Schiel-Bengelsdorf B."/>
            <person name="Duerre P."/>
            <person name="Daniel R."/>
        </authorList>
    </citation>
    <scope>NUCLEOTIDE SEQUENCE [LARGE SCALE GENOMIC DNA]</scope>
    <source>
        <strain evidence="14 15">DSM 1911</strain>
    </source>
</reference>
<keyword evidence="9" id="KW-0233">DNA recombination</keyword>
<evidence type="ECO:0000256" key="9">
    <source>
        <dbReference type="ARBA" id="ARBA00023172"/>
    </source>
</evidence>
<comment type="subcellular location">
    <subcellularLocation>
        <location evidence="2">Cytoplasm</location>
    </subcellularLocation>
</comment>
<dbReference type="PANTHER" id="PTHR30349:SF77">
    <property type="entry name" value="TYROSINE RECOMBINASE XERC"/>
    <property type="match status" value="1"/>
</dbReference>
<comment type="function">
    <text evidence="1">Site-specific tyrosine recombinase, which acts by catalyzing the cutting and rejoining of the recombining DNA molecules.</text>
</comment>
<dbReference type="GO" id="GO:0006310">
    <property type="term" value="P:DNA recombination"/>
    <property type="evidence" value="ECO:0007669"/>
    <property type="project" value="UniProtKB-KW"/>
</dbReference>
<dbReference type="GO" id="GO:0051301">
    <property type="term" value="P:cell division"/>
    <property type="evidence" value="ECO:0007669"/>
    <property type="project" value="UniProtKB-KW"/>
</dbReference>
<comment type="caution">
    <text evidence="14">The sequence shown here is derived from an EMBL/GenBank/DDBJ whole genome shotgun (WGS) entry which is preliminary data.</text>
</comment>
<feature type="domain" description="Tyr recombinase" evidence="12">
    <location>
        <begin position="109"/>
        <end position="182"/>
    </location>
</feature>
<dbReference type="InterPro" id="IPR044068">
    <property type="entry name" value="CB"/>
</dbReference>
<dbReference type="Gene3D" id="1.10.443.10">
    <property type="entry name" value="Intergrase catalytic core"/>
    <property type="match status" value="1"/>
</dbReference>
<evidence type="ECO:0000256" key="10">
    <source>
        <dbReference type="ARBA" id="ARBA00023306"/>
    </source>
</evidence>
<dbReference type="InterPro" id="IPR011010">
    <property type="entry name" value="DNA_brk_join_enz"/>
</dbReference>
<dbReference type="RefSeq" id="WP_070370130.1">
    <property type="nucleotide sequence ID" value="NZ_LKEU01000016.1"/>
</dbReference>
<dbReference type="Pfam" id="PF02899">
    <property type="entry name" value="Phage_int_SAM_1"/>
    <property type="match status" value="1"/>
</dbReference>
<evidence type="ECO:0000256" key="11">
    <source>
        <dbReference type="PROSITE-ProRule" id="PRU01248"/>
    </source>
</evidence>
<dbReference type="AlphaFoldDB" id="A0A1F2PLX4"/>
<evidence type="ECO:0000313" key="14">
    <source>
        <dbReference type="EMBL" id="OFV71731.1"/>
    </source>
</evidence>
<dbReference type="SUPFAM" id="SSF56349">
    <property type="entry name" value="DNA breaking-rejoining enzymes"/>
    <property type="match status" value="1"/>
</dbReference>
<dbReference type="InterPro" id="IPR050090">
    <property type="entry name" value="Tyrosine_recombinase_XerCD"/>
</dbReference>
<evidence type="ECO:0000259" key="13">
    <source>
        <dbReference type="PROSITE" id="PS51900"/>
    </source>
</evidence>
<dbReference type="GO" id="GO:0005737">
    <property type="term" value="C:cytoplasm"/>
    <property type="evidence" value="ECO:0007669"/>
    <property type="project" value="UniProtKB-SubCell"/>
</dbReference>
<dbReference type="GO" id="GO:0015074">
    <property type="term" value="P:DNA integration"/>
    <property type="evidence" value="ECO:0007669"/>
    <property type="project" value="UniProtKB-KW"/>
</dbReference>
<keyword evidence="5" id="KW-0132">Cell division</keyword>
<keyword evidence="8 11" id="KW-0238">DNA-binding</keyword>
<dbReference type="Gene3D" id="1.10.150.130">
    <property type="match status" value="1"/>
</dbReference>
<evidence type="ECO:0000313" key="15">
    <source>
        <dbReference type="Proteomes" id="UP000176244"/>
    </source>
</evidence>
<protein>
    <submittedName>
        <fullName evidence="14">Tyrosine recombinase XerC</fullName>
    </submittedName>
</protein>